<name>A0ABR3NPJ8_9TELE</name>
<evidence type="ECO:0000313" key="3">
    <source>
        <dbReference type="Proteomes" id="UP001558613"/>
    </source>
</evidence>
<comment type="caution">
    <text evidence="2">The sequence shown here is derived from an EMBL/GenBank/DDBJ whole genome shotgun (WGS) entry which is preliminary data.</text>
</comment>
<evidence type="ECO:0000256" key="1">
    <source>
        <dbReference type="SAM" id="MobiDB-lite"/>
    </source>
</evidence>
<sequence>MPEHVYISSSVSWKDRPDGQTGSSCCQGNRLRSVGEIVRFIHDICRNSELFTVDWSKRNISDRQHGNISVGKSGIRNYTPPQAHTRLHTRSQYNTHAHTPNQTRTCTQVFEKNGSHSSNRTSMKLDVAQYSSQTTGNYITPLGLPIGQLSSEETS</sequence>
<gene>
    <name evidence="2" type="ORF">QQF64_025624</name>
</gene>
<proteinExistence type="predicted"/>
<accession>A0ABR3NPJ8</accession>
<reference evidence="2 3" key="1">
    <citation type="submission" date="2023-09" db="EMBL/GenBank/DDBJ databases">
        <authorList>
            <person name="Wang M."/>
        </authorList>
    </citation>
    <scope>NUCLEOTIDE SEQUENCE [LARGE SCALE GENOMIC DNA]</scope>
    <source>
        <strain evidence="2">GT-2023</strain>
        <tissue evidence="2">Liver</tissue>
    </source>
</reference>
<keyword evidence="3" id="KW-1185">Reference proteome</keyword>
<protein>
    <submittedName>
        <fullName evidence="2">Uncharacterized protein</fullName>
    </submittedName>
</protein>
<evidence type="ECO:0000313" key="2">
    <source>
        <dbReference type="EMBL" id="KAL1278951.1"/>
    </source>
</evidence>
<feature type="region of interest" description="Disordered" evidence="1">
    <location>
        <begin position="1"/>
        <end position="24"/>
    </location>
</feature>
<dbReference type="EMBL" id="JAYMGO010000003">
    <property type="protein sequence ID" value="KAL1278951.1"/>
    <property type="molecule type" value="Genomic_DNA"/>
</dbReference>
<organism evidence="2 3">
    <name type="scientific">Cirrhinus molitorella</name>
    <name type="common">mud carp</name>
    <dbReference type="NCBI Taxonomy" id="172907"/>
    <lineage>
        <taxon>Eukaryota</taxon>
        <taxon>Metazoa</taxon>
        <taxon>Chordata</taxon>
        <taxon>Craniata</taxon>
        <taxon>Vertebrata</taxon>
        <taxon>Euteleostomi</taxon>
        <taxon>Actinopterygii</taxon>
        <taxon>Neopterygii</taxon>
        <taxon>Teleostei</taxon>
        <taxon>Ostariophysi</taxon>
        <taxon>Cypriniformes</taxon>
        <taxon>Cyprinidae</taxon>
        <taxon>Labeoninae</taxon>
        <taxon>Labeonini</taxon>
        <taxon>Cirrhinus</taxon>
    </lineage>
</organism>
<dbReference type="Proteomes" id="UP001558613">
    <property type="component" value="Unassembled WGS sequence"/>
</dbReference>